<dbReference type="InterPro" id="IPR007867">
    <property type="entry name" value="GMC_OxRtase_C"/>
</dbReference>
<feature type="binding site" evidence="3">
    <location>
        <begin position="550"/>
        <end position="551"/>
    </location>
    <ligand>
        <name>FAD</name>
        <dbReference type="ChEBI" id="CHEBI:57692"/>
    </ligand>
</feature>
<proteinExistence type="inferred from homology"/>
<dbReference type="PANTHER" id="PTHR11552">
    <property type="entry name" value="GLUCOSE-METHANOL-CHOLINE GMC OXIDOREDUCTASE"/>
    <property type="match status" value="1"/>
</dbReference>
<dbReference type="PIRSF" id="PIRSF000137">
    <property type="entry name" value="Alcohol_oxidase"/>
    <property type="match status" value="1"/>
</dbReference>
<dbReference type="PROSITE" id="PS00624">
    <property type="entry name" value="GMC_OXRED_2"/>
    <property type="match status" value="1"/>
</dbReference>
<dbReference type="InterPro" id="IPR036188">
    <property type="entry name" value="FAD/NAD-bd_sf"/>
</dbReference>
<dbReference type="AlphaFoldDB" id="A0AAV0BMY7"/>
<dbReference type="Proteomes" id="UP001153365">
    <property type="component" value="Unassembled WGS sequence"/>
</dbReference>
<keyword evidence="3" id="KW-0285">Flavoprotein</keyword>
<dbReference type="Pfam" id="PF05199">
    <property type="entry name" value="GMC_oxred_C"/>
    <property type="match status" value="1"/>
</dbReference>
<name>A0AAV0BMY7_PHAPC</name>
<comment type="cofactor">
    <cofactor evidence="1 3">
        <name>FAD</name>
        <dbReference type="ChEBI" id="CHEBI:57692"/>
    </cofactor>
</comment>
<dbReference type="InterPro" id="IPR012132">
    <property type="entry name" value="GMC_OxRdtase"/>
</dbReference>
<dbReference type="SUPFAM" id="SSF51905">
    <property type="entry name" value="FAD/NAD(P)-binding domain"/>
    <property type="match status" value="1"/>
</dbReference>
<feature type="domain" description="Glucose-methanol-choline oxidoreductase N-terminal" evidence="4">
    <location>
        <begin position="291"/>
        <end position="305"/>
    </location>
</feature>
<keyword evidence="3" id="KW-0274">FAD</keyword>
<feature type="binding site" evidence="3">
    <location>
        <position position="245"/>
    </location>
    <ligand>
        <name>FAD</name>
        <dbReference type="ChEBI" id="CHEBI:57692"/>
    </ligand>
</feature>
<organism evidence="5 6">
    <name type="scientific">Phakopsora pachyrhizi</name>
    <name type="common">Asian soybean rust disease fungus</name>
    <dbReference type="NCBI Taxonomy" id="170000"/>
    <lineage>
        <taxon>Eukaryota</taxon>
        <taxon>Fungi</taxon>
        <taxon>Dikarya</taxon>
        <taxon>Basidiomycota</taxon>
        <taxon>Pucciniomycotina</taxon>
        <taxon>Pucciniomycetes</taxon>
        <taxon>Pucciniales</taxon>
        <taxon>Phakopsoraceae</taxon>
        <taxon>Phakopsora</taxon>
    </lineage>
</organism>
<accession>A0AAV0BMY7</accession>
<sequence>MNDNMLKTEEFDIIIAGGMLSQDLISIIFKGGTAACVVAARLAESDRNLSILVIEGGKDNFGLDDVRYPAMYLNHLAPGSKSSSVYVSKETEALNGRGPNVQTGGILGGGSSINFMFYSRALLQDYDSWKMDGWSGHEMKPMLKKLETYHGNGEDEDHGFDGPVHVSSGTFRSSRLEDDFIRAADLMGIPETKDLQSLTAVNACERSLRYISPDGIRQDTAHCYLHPLLRDGEHQNLHLLTESRVIRVLIDNNRKAVGVECIKNPDFQLKISEVPQKRILRARKLVIVSCGALGTPSVLERSGLGSYDVLEKASVPVVFELPGVGRNYQDHHAALLPYYTNLNPQETQDRYRTGHVNLKDAIAEKDPQLGWNAFDIALKTRPTEAEVCSLGPQFKDLWDRDFKDRPSKPIMLAAVSACFPGSSSNLATGQYATMIQYEAYPYSRGFIHITGPEISDKVNFQAGFLTDPDEFDLKAHVWFYKKSREIMRRTSFYRGEVEIHHPKFSSDSKVACTKYFTPIEPIDGVKDLEYSEEDDMAIEDFFRENVVTAWHSLGTAKMAPLKSGGVVDGNLNVYGISSLKVIDMSIVPENVGANTNNTAIAIGEKGAEIIINELRSCLKSG</sequence>
<evidence type="ECO:0000313" key="5">
    <source>
        <dbReference type="EMBL" id="CAH7687350.1"/>
    </source>
</evidence>
<keyword evidence="6" id="KW-1185">Reference proteome</keyword>
<dbReference type="EMBL" id="CALTRL010005862">
    <property type="protein sequence ID" value="CAH7687350.1"/>
    <property type="molecule type" value="Genomic_DNA"/>
</dbReference>
<evidence type="ECO:0000259" key="4">
    <source>
        <dbReference type="PROSITE" id="PS00624"/>
    </source>
</evidence>
<dbReference type="Pfam" id="PF00732">
    <property type="entry name" value="GMC_oxred_N"/>
    <property type="match status" value="1"/>
</dbReference>
<evidence type="ECO:0000256" key="1">
    <source>
        <dbReference type="ARBA" id="ARBA00001974"/>
    </source>
</evidence>
<gene>
    <name evidence="5" type="ORF">PPACK8108_LOCUS22128</name>
</gene>
<dbReference type="Gene3D" id="3.50.50.60">
    <property type="entry name" value="FAD/NAD(P)-binding domain"/>
    <property type="match status" value="1"/>
</dbReference>
<reference evidence="5" key="1">
    <citation type="submission" date="2022-06" db="EMBL/GenBank/DDBJ databases">
        <authorList>
            <consortium name="SYNGENTA / RWTH Aachen University"/>
        </authorList>
    </citation>
    <scope>NUCLEOTIDE SEQUENCE</scope>
</reference>
<dbReference type="SUPFAM" id="SSF54373">
    <property type="entry name" value="FAD-linked reductases, C-terminal domain"/>
    <property type="match status" value="1"/>
</dbReference>
<evidence type="ECO:0000256" key="3">
    <source>
        <dbReference type="PIRSR" id="PIRSR000137-2"/>
    </source>
</evidence>
<evidence type="ECO:0000256" key="2">
    <source>
        <dbReference type="ARBA" id="ARBA00010790"/>
    </source>
</evidence>
<comment type="similarity">
    <text evidence="2">Belongs to the GMC oxidoreductase family.</text>
</comment>
<dbReference type="Gene3D" id="3.30.560.10">
    <property type="entry name" value="Glucose Oxidase, domain 3"/>
    <property type="match status" value="1"/>
</dbReference>
<comment type="caution">
    <text evidence="5">The sequence shown here is derived from an EMBL/GenBank/DDBJ whole genome shotgun (WGS) entry which is preliminary data.</text>
</comment>
<dbReference type="GO" id="GO:0016614">
    <property type="term" value="F:oxidoreductase activity, acting on CH-OH group of donors"/>
    <property type="evidence" value="ECO:0007669"/>
    <property type="project" value="InterPro"/>
</dbReference>
<evidence type="ECO:0000313" key="6">
    <source>
        <dbReference type="Proteomes" id="UP001153365"/>
    </source>
</evidence>
<dbReference type="PANTHER" id="PTHR11552:SF78">
    <property type="entry name" value="GLUCOSE-METHANOL-CHOLINE OXIDOREDUCTASE N-TERMINAL DOMAIN-CONTAINING PROTEIN"/>
    <property type="match status" value="1"/>
</dbReference>
<protein>
    <submittedName>
        <fullName evidence="5">Alcohol oxidase-like protein</fullName>
    </submittedName>
</protein>
<dbReference type="GO" id="GO:0050660">
    <property type="term" value="F:flavin adenine dinucleotide binding"/>
    <property type="evidence" value="ECO:0007669"/>
    <property type="project" value="InterPro"/>
</dbReference>
<dbReference type="InterPro" id="IPR000172">
    <property type="entry name" value="GMC_OxRdtase_N"/>
</dbReference>